<reference evidence="4 5" key="1">
    <citation type="submission" date="2016-06" db="EMBL/GenBank/DDBJ databases">
        <title>Draft genome of Moraxella atlantae CCUG 59586.</title>
        <authorList>
            <person name="Salva-Serra F."/>
            <person name="Engstrom-Jakobsson H."/>
            <person name="Thorell K."/>
            <person name="Gonzales-Siles L."/>
            <person name="Karlsson R."/>
            <person name="Boulund F."/>
            <person name="Engstrand L."/>
            <person name="Kristiansson E."/>
            <person name="Moore E."/>
        </authorList>
    </citation>
    <scope>NUCLEOTIDE SEQUENCE [LARGE SCALE GENOMIC DNA]</scope>
    <source>
        <strain evidence="4 5">CCUG 59586</strain>
    </source>
</reference>
<dbReference type="Proteomes" id="UP000092616">
    <property type="component" value="Unassembled WGS sequence"/>
</dbReference>
<keyword evidence="2" id="KW-0472">Membrane</keyword>
<feature type="region of interest" description="Disordered" evidence="1">
    <location>
        <begin position="45"/>
        <end position="68"/>
    </location>
</feature>
<evidence type="ECO:0000313" key="4">
    <source>
        <dbReference type="EMBL" id="OBX79145.1"/>
    </source>
</evidence>
<proteinExistence type="predicted"/>
<protein>
    <recommendedName>
        <fullName evidence="3">WYL domain-containing protein</fullName>
    </recommendedName>
</protein>
<keyword evidence="5" id="KW-1185">Reference proteome</keyword>
<feature type="transmembrane region" description="Helical" evidence="2">
    <location>
        <begin position="6"/>
        <end position="26"/>
    </location>
</feature>
<dbReference type="AlphaFoldDB" id="A0A1B8QCV0"/>
<sequence>MGYLMTLFWVLLGFVLFSVAFHLWTIKTEAGKAFAKKLDEERANKKAAKQNRELTNRTIPPIEPTAPPTQPDYFQSTDYYRTRSHFNNVSNDTTVYPMTHHMKYMNRDGRYSERDIGVVRSYRKNKRWYIDAYCYNRHEVRTFAVENILELEDLMAGNIYTQPNLIRESLKGFEE</sequence>
<feature type="compositionally biased region" description="Basic and acidic residues" evidence="1">
    <location>
        <begin position="45"/>
        <end position="55"/>
    </location>
</feature>
<evidence type="ECO:0000313" key="5">
    <source>
        <dbReference type="Proteomes" id="UP000092616"/>
    </source>
</evidence>
<evidence type="ECO:0000259" key="3">
    <source>
        <dbReference type="Pfam" id="PF13280"/>
    </source>
</evidence>
<keyword evidence="2" id="KW-1133">Transmembrane helix</keyword>
<dbReference type="Pfam" id="PF13280">
    <property type="entry name" value="WYL"/>
    <property type="match status" value="1"/>
</dbReference>
<name>A0A1B8QCV0_9GAMM</name>
<dbReference type="EMBL" id="LZNA01000042">
    <property type="protein sequence ID" value="OBX79145.1"/>
    <property type="molecule type" value="Genomic_DNA"/>
</dbReference>
<gene>
    <name evidence="4" type="ORF">A9306_09035</name>
</gene>
<keyword evidence="2" id="KW-0812">Transmembrane</keyword>
<dbReference type="InterPro" id="IPR026881">
    <property type="entry name" value="WYL_dom"/>
</dbReference>
<feature type="domain" description="WYL" evidence="3">
    <location>
        <begin position="101"/>
        <end position="152"/>
    </location>
</feature>
<comment type="caution">
    <text evidence="4">The sequence shown here is derived from an EMBL/GenBank/DDBJ whole genome shotgun (WGS) entry which is preliminary data.</text>
</comment>
<organism evidence="4 5">
    <name type="scientific">Faucicola atlantae</name>
    <dbReference type="NCBI Taxonomy" id="34059"/>
    <lineage>
        <taxon>Bacteria</taxon>
        <taxon>Pseudomonadati</taxon>
        <taxon>Pseudomonadota</taxon>
        <taxon>Gammaproteobacteria</taxon>
        <taxon>Moraxellales</taxon>
        <taxon>Moraxellaceae</taxon>
        <taxon>Faucicola</taxon>
    </lineage>
</organism>
<accession>A0A1B8QCV0</accession>
<evidence type="ECO:0000256" key="1">
    <source>
        <dbReference type="SAM" id="MobiDB-lite"/>
    </source>
</evidence>
<evidence type="ECO:0000256" key="2">
    <source>
        <dbReference type="SAM" id="Phobius"/>
    </source>
</evidence>